<feature type="compositionally biased region" description="Low complexity" evidence="1">
    <location>
        <begin position="999"/>
        <end position="1009"/>
    </location>
</feature>
<feature type="region of interest" description="Disordered" evidence="1">
    <location>
        <begin position="582"/>
        <end position="633"/>
    </location>
</feature>
<accession>A0A1A8WTE0</accession>
<feature type="region of interest" description="Disordered" evidence="1">
    <location>
        <begin position="1436"/>
        <end position="1456"/>
    </location>
</feature>
<sequence length="2661" mass="296327">MEKNDYVEEVTENVLKEEKEKDDNVLIYTKKDFLYAYIELILNGKGLGEDHDIPLCSNKFRMQDIMQKTRGNGEYGNENGEEEVVDEENVEGCDNENKYERYYMERGGGGIAGAGSFDNENERERNKNRNDFFNWDNNINRNNIEESFDSNNPLNNFNRRNGYPLKNPKFNKFIDPNSSVPNINSGGGGGYANTGQFDGNSNAVHRNNFGRKGSLLTEPGGVPNGTSNALNNNTLNSNNKKLVWRDCDKGVSSWRFAKGNNIGNNIGNNVGSNIGNNVVNVGAHSGNIGIMGSAGGLGGIGRNDQKQRGNRSFNKGFHSDAKTVAASDTHNVQEEGELSNDMVRSIYRNSNPHHSRDRNMMHMKREDFFNDNSYGNKNVNNHANNNYNNSNYSNNNGLLPLNPMAHHGSTDNNDVINNALDNLKRSAENYNIGHYTNTQNKNANLLNNTSPFFNKANTTMTGKKPGDIHNGSSVGGFPFSHQGTSGSSNLEDWKMKKFKRFGNNNSSDVGRMVEDKYKRESRNELSSVFTNKNNDGNKMNVNAVNAVNSVNTVNAVNAVNAMHDKNYYHHYGQQQVTGKGEHISGNIGGNQLHGGGSYQRGGGNDEVGNISKNNVNDNADVASSSINRKGGRLGNMEASYETLRNQQNNNANSSNALFNTNKNTRINEKRNSKNEKIVEEDDWSSIRKKTSLADSKKATDDFMWHKMSEQFDKNNRMSLDSMENKMGNLCNMNSLISDGISNTLNKNRNNPDMSNNDVVKNDKDGGNKNKVSNNNVVISNKTKKSNEASFNNTVNNGNTLKHNEIQKTNKAIFPPSKEFPTGANGKTEEKNNDGCASGKVNTEKNKKKKKKKSDKEKEKEKEKEKDILADVQGNVMADGEQNRKLKTSLEKSNPKETSNDNNSVKIYDHASVKLHINENNMNHNNNNIDRNNVNSVNNNINNDIYTNRNTFKEKKEITLNKLYDTDKINLQGEHGAVDKRTVGESKLSDAGHLLVSGRSGTPGEITGSTGSTGSGTNGGNISGIHSGSDRKNLVWDRCTGAKTSAPFPKKNLGESYDMPNRNSRFDSLRGKKYADDRNSMVDIPQESLLQKIKKKSIHAEISGNHFFSNHMHSTTTKESSGVGRSNLGSSNLRSTNVEIRDDNTTGNRIFDQSPANVKNEVNSTYLSMYNNRCRQFGDIINSEITSGERNTDENSARKNFSNFCLSINETAKGTVRKGMIHPETVSTYSNERVGKSNVNIAQLNRNKLMEKDEHVPIVDKEEGRNTETNLSFKQLLEKMKLDECLLSKLSERERHQLIQHLALNNAEFSELLRTVREAGTPSGLVEGIDGSTSGRSRGNNYGYGYAYGSGSSSRENYVNASTNDGAHLSGKRGTQEGVNKSPPLANVNSKCSIPPSFSGKVHISDETSFYNDMERNRNEHSGKNLLNHMHVEGGQASTNAEQLPDEKKAMDENKKASKNSILNVSKWLSYFSNVTVDDNDDNANRSCNGSGGNAIHSHVIHGETQSGRRDTASGATNDTANEILSKYRAMLKSNVPCDIGENGESIILPPAILDGRKTANNGGSSGKATGNVEKGRGSNYQTSSAFSAQNRMAMNNSIDFRGDSNAMVEVNKLTRNNFQNMSQETDGICGIMEPDARGIKGGKNSAGTVVGTSNSSTGNTSNFGGPEMAATMEVMIKVNKLKGDVWQYKDPAGNVQGPFASELMFYWWFSNYFPHDLPIRFTESMPWVRFNDMFPPGSFPFVLPLTYMKRNCNQSEVELDMYNHQKKNVFPNDDDRIKTMCEKMFSEKSRNMDMDMNSCNAFILNSAYTNKKNYMNNMMYSSHNVYGNDAKLELPFNKEYIEFLKEKKMQLESLILQEKEVELISERRKQISDINMLIEIENHKNLFQKGETNTSNAYITHRKDYLDVNQQMRQERLTEELKEILKINGIPATVPVSTPTTTTTATTGLGMVIPNNVESNTENVTTLYDSNHVRDSLSSVGNFLGESEDRTNIPKNTNDKHSHEKGSYLPREYSYPKENKLTHLGKPVGSTYTNGKDFLFSTDSLSMMNECNDISSDIPYASTEHKLRENSAVADRGEITQFASDIAAEHAMGENFTSVNSSHCGNESDISYESGNEDVNEKSMGDSDGSNDDNNGDCKDDRNKECELEPIVHRNHKLVLEHAEGISERQRGKISMVSDGIMGKQGNESQPLGGGEDDMKDKRVDVTKKQKSAQKKVDEQNTEDYEKDHPKVNMKNSQKENHLGGKQVAQQGGEVGKYINADLVKETEKKSKNKKKKKEREWAKNDGELVQQRKEEREDVEDQSNNQKKGKKESKKVDVVKKQDKKKGIATKTGKDKEKEKLDSHSHGGITNVPQKVETNKDIAKVTTNSIPLKTSTNASPADNTLLQGAPSLQCPGKKKWSITEERKIDKLVDIMKGEKQNVNMKIKIENTKKRLVNNSSSNNVSNKKAGWDVDYNGNDKNSDYMDFPHLTTGSKQMKIKAHNKSTQSKANSKSSSNQVHVDVCSAEKNNVGVNNLKGNNSTIIPGIANLNVANSNGKKTTEKKKWKSESMDTHPSEDNKKFPPISNPTVSKVENNKKKANVPGQKLTDLKQLTNSCKLPLDDSLLNFLKNFKKAEEIYAFLQHSVEDKKKLNQFANEFIKLNNKNSANTSQKKKKKKKR</sequence>
<dbReference type="InterPro" id="IPR035445">
    <property type="entry name" value="GYF-like_dom_sf"/>
</dbReference>
<dbReference type="Proteomes" id="UP000078546">
    <property type="component" value="Unassembled WGS sequence"/>
</dbReference>
<feature type="region of interest" description="Disordered" evidence="1">
    <location>
        <begin position="1982"/>
        <end position="2012"/>
    </location>
</feature>
<feature type="compositionally biased region" description="Basic and acidic residues" evidence="1">
    <location>
        <begin position="880"/>
        <end position="898"/>
    </location>
</feature>
<dbReference type="Pfam" id="PF02213">
    <property type="entry name" value="GYF"/>
    <property type="match status" value="1"/>
</dbReference>
<feature type="compositionally biased region" description="Basic and acidic residues" evidence="1">
    <location>
        <begin position="2333"/>
        <end position="2346"/>
    </location>
</feature>
<gene>
    <name evidence="3" type="ORF">POVCU1_029810</name>
</gene>
<dbReference type="InterPro" id="IPR003169">
    <property type="entry name" value="GYF"/>
</dbReference>
<dbReference type="Gene3D" id="3.30.1490.40">
    <property type="match status" value="1"/>
</dbReference>
<evidence type="ECO:0000259" key="2">
    <source>
        <dbReference type="PROSITE" id="PS50829"/>
    </source>
</evidence>
<feature type="compositionally biased region" description="Low complexity" evidence="1">
    <location>
        <begin position="768"/>
        <end position="780"/>
    </location>
</feature>
<evidence type="ECO:0000256" key="1">
    <source>
        <dbReference type="SAM" id="MobiDB-lite"/>
    </source>
</evidence>
<feature type="region of interest" description="Disordered" evidence="1">
    <location>
        <begin position="742"/>
        <end position="902"/>
    </location>
</feature>
<dbReference type="EMBL" id="FLQV01000547">
    <property type="protein sequence ID" value="SBS95589.1"/>
    <property type="molecule type" value="Genomic_DNA"/>
</dbReference>
<feature type="compositionally biased region" description="Basic and acidic residues" evidence="1">
    <location>
        <begin position="1444"/>
        <end position="1455"/>
    </location>
</feature>
<feature type="region of interest" description="Disordered" evidence="1">
    <location>
        <begin position="993"/>
        <end position="1028"/>
    </location>
</feature>
<feature type="region of interest" description="Disordered" evidence="1">
    <location>
        <begin position="2642"/>
        <end position="2661"/>
    </location>
</feature>
<feature type="compositionally biased region" description="Polar residues" evidence="1">
    <location>
        <begin position="742"/>
        <end position="753"/>
    </location>
</feature>
<feature type="compositionally biased region" description="Basic and acidic residues" evidence="1">
    <location>
        <begin position="2279"/>
        <end position="2297"/>
    </location>
</feature>
<feature type="compositionally biased region" description="Basic and acidic residues" evidence="1">
    <location>
        <begin position="2215"/>
        <end position="2243"/>
    </location>
</feature>
<dbReference type="SUPFAM" id="SSF55277">
    <property type="entry name" value="GYF domain"/>
    <property type="match status" value="1"/>
</dbReference>
<dbReference type="SMART" id="SM00444">
    <property type="entry name" value="GYF"/>
    <property type="match status" value="1"/>
</dbReference>
<feature type="region of interest" description="Disordered" evidence="1">
    <location>
        <begin position="2097"/>
        <end position="2142"/>
    </location>
</feature>
<feature type="region of interest" description="Disordered" evidence="1">
    <location>
        <begin position="646"/>
        <end position="665"/>
    </location>
</feature>
<organism evidence="3 4">
    <name type="scientific">Plasmodium ovale curtisi</name>
    <dbReference type="NCBI Taxonomy" id="864141"/>
    <lineage>
        <taxon>Eukaryota</taxon>
        <taxon>Sar</taxon>
        <taxon>Alveolata</taxon>
        <taxon>Apicomplexa</taxon>
        <taxon>Aconoidasida</taxon>
        <taxon>Haemosporida</taxon>
        <taxon>Plasmodiidae</taxon>
        <taxon>Plasmodium</taxon>
        <taxon>Plasmodium (Plasmodium)</taxon>
    </lineage>
</organism>
<feature type="compositionally biased region" description="Gly residues" evidence="1">
    <location>
        <begin position="586"/>
        <end position="605"/>
    </location>
</feature>
<evidence type="ECO:0000313" key="3">
    <source>
        <dbReference type="EMBL" id="SBS95589.1"/>
    </source>
</evidence>
<proteinExistence type="predicted"/>
<reference evidence="4" key="1">
    <citation type="submission" date="2016-05" db="EMBL/GenBank/DDBJ databases">
        <authorList>
            <person name="Naeem Raeece"/>
        </authorList>
    </citation>
    <scope>NUCLEOTIDE SEQUENCE [LARGE SCALE GENOMIC DNA]</scope>
</reference>
<feature type="compositionally biased region" description="Polar residues" evidence="1">
    <location>
        <begin position="610"/>
        <end position="627"/>
    </location>
</feature>
<feature type="compositionally biased region" description="Low complexity" evidence="1">
    <location>
        <begin position="646"/>
        <end position="661"/>
    </location>
</feature>
<evidence type="ECO:0000313" key="4">
    <source>
        <dbReference type="Proteomes" id="UP000078546"/>
    </source>
</evidence>
<feature type="region of interest" description="Disordered" evidence="1">
    <location>
        <begin position="2534"/>
        <end position="2582"/>
    </location>
</feature>
<feature type="region of interest" description="Disordered" evidence="1">
    <location>
        <begin position="2374"/>
        <end position="2399"/>
    </location>
</feature>
<name>A0A1A8WTE0_PLAOA</name>
<feature type="domain" description="GYF" evidence="2">
    <location>
        <begin position="1683"/>
        <end position="1731"/>
    </location>
</feature>
<feature type="region of interest" description="Disordered" evidence="1">
    <location>
        <begin position="1364"/>
        <end position="1391"/>
    </location>
</feature>
<dbReference type="PROSITE" id="PS50829">
    <property type="entry name" value="GYF"/>
    <property type="match status" value="1"/>
</dbReference>
<feature type="compositionally biased region" description="Basic and acidic residues" evidence="1">
    <location>
        <begin position="2197"/>
        <end position="2208"/>
    </location>
</feature>
<feature type="compositionally biased region" description="Polar residues" evidence="1">
    <location>
        <begin position="2097"/>
        <end position="2114"/>
    </location>
</feature>
<feature type="compositionally biased region" description="Polar residues" evidence="1">
    <location>
        <begin position="1559"/>
        <end position="1568"/>
    </location>
</feature>
<feature type="compositionally biased region" description="Polar residues" evidence="1">
    <location>
        <begin position="787"/>
        <end position="800"/>
    </location>
</feature>
<protein>
    <recommendedName>
        <fullName evidence="2">GYF domain-containing protein</fullName>
    </recommendedName>
</protein>
<feature type="compositionally biased region" description="Basic and acidic residues" evidence="1">
    <location>
        <begin position="1987"/>
        <end position="2006"/>
    </location>
</feature>
<feature type="compositionally biased region" description="Polar residues" evidence="1">
    <location>
        <begin position="2374"/>
        <end position="2387"/>
    </location>
</feature>
<feature type="compositionally biased region" description="Basic and acidic residues" evidence="1">
    <location>
        <begin position="853"/>
        <end position="868"/>
    </location>
</feature>
<feature type="region of interest" description="Disordered" evidence="1">
    <location>
        <begin position="2178"/>
        <end position="2357"/>
    </location>
</feature>
<feature type="region of interest" description="Disordered" evidence="1">
    <location>
        <begin position="1559"/>
        <end position="1579"/>
    </location>
</feature>
<feature type="compositionally biased region" description="Basic and acidic residues" evidence="1">
    <location>
        <begin position="2548"/>
        <end position="2562"/>
    </location>
</feature>
<feature type="compositionally biased region" description="Gly residues" evidence="1">
    <location>
        <begin position="1010"/>
        <end position="1021"/>
    </location>
</feature>